<dbReference type="Proteomes" id="UP000186895">
    <property type="component" value="Unassembled WGS sequence"/>
</dbReference>
<dbReference type="SUPFAM" id="SSF52141">
    <property type="entry name" value="Uracil-DNA glycosylase-like"/>
    <property type="match status" value="1"/>
</dbReference>
<dbReference type="eggNOG" id="ENOG5032R5V">
    <property type="taxonomic scope" value="Bacteria"/>
</dbReference>
<evidence type="ECO:0000313" key="2">
    <source>
        <dbReference type="EMBL" id="SIQ74414.1"/>
    </source>
</evidence>
<gene>
    <name evidence="2" type="ORF">SAMN05421647_108114</name>
</gene>
<name>A0A1N6V963_9GAMM</name>
<protein>
    <submittedName>
        <fullName evidence="2">Uncharacterized protein</fullName>
    </submittedName>
</protein>
<dbReference type="EMBL" id="FTMN01000008">
    <property type="protein sequence ID" value="SIQ74414.1"/>
    <property type="molecule type" value="Genomic_DNA"/>
</dbReference>
<evidence type="ECO:0000313" key="3">
    <source>
        <dbReference type="Proteomes" id="UP000186895"/>
    </source>
</evidence>
<evidence type="ECO:0000256" key="1">
    <source>
        <dbReference type="SAM" id="MobiDB-lite"/>
    </source>
</evidence>
<feature type="compositionally biased region" description="Low complexity" evidence="1">
    <location>
        <begin position="111"/>
        <end position="127"/>
    </location>
</feature>
<organism evidence="2 3">
    <name type="scientific">Marinobacterium stanieri</name>
    <dbReference type="NCBI Taxonomy" id="49186"/>
    <lineage>
        <taxon>Bacteria</taxon>
        <taxon>Pseudomonadati</taxon>
        <taxon>Pseudomonadota</taxon>
        <taxon>Gammaproteobacteria</taxon>
        <taxon>Oceanospirillales</taxon>
        <taxon>Oceanospirillaceae</taxon>
        <taxon>Marinobacterium</taxon>
    </lineage>
</organism>
<sequence length="287" mass="30751">MSVQAQEQQRHQWLEAIGIDSWLPRQPLPGAAAPAGWVADFRYPQADGAADFADYEDSAAESSLSGPAQGAAPARKPGGGSGIDTQALLGDIQTRSAPKPQPKPQTPPPAASADPAPAADAAAPTAQKPVEPAPHFKLAYLVRGDLLIIDSLPPHHREGFSRQHKRLLQGVTTALGLTAEQELSDPAMLPWPMLASKTLDQGPTEARLAVEHKLKRTLEFRPDISRILLLGDAAMHWVTGEPFKQGALPSLSGRTCVASISLSELLRLPERKAELWQDIQPIRNTAS</sequence>
<feature type="compositionally biased region" description="Pro residues" evidence="1">
    <location>
        <begin position="99"/>
        <end position="110"/>
    </location>
</feature>
<proteinExistence type="predicted"/>
<dbReference type="AlphaFoldDB" id="A0A1N6V963"/>
<dbReference type="STRING" id="49186.SAMN05421647_108114"/>
<dbReference type="InterPro" id="IPR036895">
    <property type="entry name" value="Uracil-DNA_glycosylase-like_sf"/>
</dbReference>
<accession>A0A1N6V963</accession>
<keyword evidence="3" id="KW-1185">Reference proteome</keyword>
<dbReference type="RefSeq" id="WP_076464443.1">
    <property type="nucleotide sequence ID" value="NZ_FTMN01000008.1"/>
</dbReference>
<reference evidence="2 3" key="1">
    <citation type="submission" date="2017-01" db="EMBL/GenBank/DDBJ databases">
        <authorList>
            <person name="Mah S.A."/>
            <person name="Swanson W.J."/>
            <person name="Moy G.W."/>
            <person name="Vacquier V.D."/>
        </authorList>
    </citation>
    <scope>NUCLEOTIDE SEQUENCE [LARGE SCALE GENOMIC DNA]</scope>
    <source>
        <strain evidence="2 3">DSM 7027</strain>
    </source>
</reference>
<feature type="region of interest" description="Disordered" evidence="1">
    <location>
        <begin position="53"/>
        <end position="130"/>
    </location>
</feature>